<proteinExistence type="predicted"/>
<comment type="caution">
    <text evidence="2">The sequence shown here is derived from an EMBL/GenBank/DDBJ whole genome shotgun (WGS) entry which is preliminary data.</text>
</comment>
<keyword evidence="1" id="KW-0175">Coiled coil</keyword>
<dbReference type="RefSeq" id="WP_371150745.1">
    <property type="nucleotide sequence ID" value="NZ_JBFSOO010000008.1"/>
</dbReference>
<feature type="coiled-coil region" evidence="1">
    <location>
        <begin position="57"/>
        <end position="109"/>
    </location>
</feature>
<evidence type="ECO:0000256" key="1">
    <source>
        <dbReference type="SAM" id="Coils"/>
    </source>
</evidence>
<evidence type="ECO:0000313" key="2">
    <source>
        <dbReference type="EMBL" id="MEZ6854203.1"/>
    </source>
</evidence>
<organism evidence="2 3">
    <name type="scientific">Halodesulfovibrio aestuarii</name>
    <dbReference type="NCBI Taxonomy" id="126333"/>
    <lineage>
        <taxon>Bacteria</taxon>
        <taxon>Pseudomonadati</taxon>
        <taxon>Thermodesulfobacteriota</taxon>
        <taxon>Desulfovibrionia</taxon>
        <taxon>Desulfovibrionales</taxon>
        <taxon>Desulfovibrionaceae</taxon>
        <taxon>Halodesulfovibrio</taxon>
    </lineage>
</organism>
<protein>
    <submittedName>
        <fullName evidence="2">Uncharacterized protein</fullName>
    </submittedName>
</protein>
<evidence type="ECO:0000313" key="3">
    <source>
        <dbReference type="Proteomes" id="UP001568358"/>
    </source>
</evidence>
<sequence>MAKKKELTVELVHQYGYGKKAKKPGSKISLPEEEAKALIAAGHAVEPKESVAVDSDTTMLHEQVADLEQKLSAAEKRAADAEADRDTKLTQAQGYAEELEKEIDALKAQFKETPTTEEKNDKAAK</sequence>
<gene>
    <name evidence="2" type="ORF">AB2Z07_11800</name>
</gene>
<dbReference type="EMBL" id="JBFSOO010000008">
    <property type="protein sequence ID" value="MEZ6854203.1"/>
    <property type="molecule type" value="Genomic_DNA"/>
</dbReference>
<name>A0ABV4JXH6_9BACT</name>
<reference evidence="2 3" key="1">
    <citation type="submission" date="2024-07" db="EMBL/GenBank/DDBJ databases">
        <title>Active virus-host system and metabolic interactions in a Lokiarchaeon culture.</title>
        <authorList>
            <person name="Ponce Toledo R.I."/>
            <person name="Rodrigues Oliveira T."/>
            <person name="Schleper C."/>
        </authorList>
    </citation>
    <scope>NUCLEOTIDE SEQUENCE [LARGE SCALE GENOMIC DNA]</scope>
    <source>
        <strain evidence="2 3">B35</strain>
    </source>
</reference>
<accession>A0ABV4JXH6</accession>
<dbReference type="Proteomes" id="UP001568358">
    <property type="component" value="Unassembled WGS sequence"/>
</dbReference>
<keyword evidence="3" id="KW-1185">Reference proteome</keyword>